<dbReference type="HOGENOM" id="CLU_1537078_0_0_0"/>
<dbReference type="PANTHER" id="PTHR36194:SF1">
    <property type="entry name" value="S-LAYER-LIKE PROTEIN"/>
    <property type="match status" value="1"/>
</dbReference>
<dbReference type="AlphaFoldDB" id="A0A0S6VYA3"/>
<dbReference type="PROSITE" id="PS51257">
    <property type="entry name" value="PROKAR_LIPOPROTEIN"/>
    <property type="match status" value="1"/>
</dbReference>
<dbReference type="Proteomes" id="UP000030700">
    <property type="component" value="Unassembled WGS sequence"/>
</dbReference>
<dbReference type="Pfam" id="PF14326">
    <property type="entry name" value="DUF4384"/>
    <property type="match status" value="1"/>
</dbReference>
<feature type="chain" id="PRO_5006631522" evidence="1">
    <location>
        <begin position="25"/>
        <end position="183"/>
    </location>
</feature>
<keyword evidence="4" id="KW-1185">Reference proteome</keyword>
<dbReference type="PANTHER" id="PTHR36194">
    <property type="entry name" value="S-LAYER-LIKE PROTEIN"/>
    <property type="match status" value="1"/>
</dbReference>
<dbReference type="InterPro" id="IPR025493">
    <property type="entry name" value="DUF4384"/>
</dbReference>
<organism evidence="3">
    <name type="scientific">Candidatus Moduliflexus flocculans</name>
    <dbReference type="NCBI Taxonomy" id="1499966"/>
    <lineage>
        <taxon>Bacteria</taxon>
        <taxon>Candidatus Moduliflexota</taxon>
        <taxon>Candidatus Moduliflexia</taxon>
        <taxon>Candidatus Moduliflexales</taxon>
        <taxon>Candidatus Moduliflexaceae</taxon>
    </lineage>
</organism>
<keyword evidence="1" id="KW-0732">Signal</keyword>
<evidence type="ECO:0000256" key="1">
    <source>
        <dbReference type="SAM" id="SignalP"/>
    </source>
</evidence>
<proteinExistence type="predicted"/>
<accession>A0A0S6VYA3</accession>
<feature type="signal peptide" evidence="1">
    <location>
        <begin position="1"/>
        <end position="24"/>
    </location>
</feature>
<evidence type="ECO:0000313" key="3">
    <source>
        <dbReference type="EMBL" id="GAK50972.1"/>
    </source>
</evidence>
<protein>
    <submittedName>
        <fullName evidence="3">PEGA domain protein</fullName>
    </submittedName>
</protein>
<feature type="domain" description="DUF4384" evidence="2">
    <location>
        <begin position="48"/>
        <end position="127"/>
    </location>
</feature>
<sequence length="183" mass="20297">MRYSGRVLITAVAALMVAGGCVSSKPPTTPTPTPAPAFNIELKADKPVYRAGEFIYITVRATQECFLSVYDISTLGEVTQIFPNRYAADNKIQGNIAYRIPAASDKFDFEVTGPPGTERVRAVCTKQNVNLFKDRQLKSDSSEIQVFPQISDKQAPFEKDLENQKNQVPSNQWTEASITFQVQ</sequence>
<name>A0A0S6VYA3_9BACT</name>
<dbReference type="EMBL" id="DF820456">
    <property type="protein sequence ID" value="GAK50972.1"/>
    <property type="molecule type" value="Genomic_DNA"/>
</dbReference>
<gene>
    <name evidence="3" type="ORF">U14_02214</name>
</gene>
<evidence type="ECO:0000313" key="4">
    <source>
        <dbReference type="Proteomes" id="UP000030700"/>
    </source>
</evidence>
<evidence type="ECO:0000259" key="2">
    <source>
        <dbReference type="Pfam" id="PF14326"/>
    </source>
</evidence>
<dbReference type="STRING" id="1499966.U14_02214"/>
<reference evidence="3" key="1">
    <citation type="journal article" date="2015" name="PeerJ">
        <title>First genomic representation of candidate bacterial phylum KSB3 points to enhanced environmental sensing as a trigger of wastewater bulking.</title>
        <authorList>
            <person name="Sekiguchi Y."/>
            <person name="Ohashi A."/>
            <person name="Parks D.H."/>
            <person name="Yamauchi T."/>
            <person name="Tyson G.W."/>
            <person name="Hugenholtz P."/>
        </authorList>
    </citation>
    <scope>NUCLEOTIDE SEQUENCE [LARGE SCALE GENOMIC DNA]</scope>
</reference>